<dbReference type="SUPFAM" id="SSF57889">
    <property type="entry name" value="Cysteine-rich domain"/>
    <property type="match status" value="1"/>
</dbReference>
<evidence type="ECO:0000256" key="2">
    <source>
        <dbReference type="ARBA" id="ARBA00022658"/>
    </source>
</evidence>
<dbReference type="PROSITE" id="PS00018">
    <property type="entry name" value="EF_HAND_1"/>
    <property type="match status" value="1"/>
</dbReference>
<dbReference type="InterPro" id="IPR046349">
    <property type="entry name" value="C1-like_sf"/>
</dbReference>
<dbReference type="Gene3D" id="3.30.60.20">
    <property type="match status" value="1"/>
</dbReference>
<keyword evidence="6" id="KW-0106">Calcium</keyword>
<evidence type="ECO:0000313" key="14">
    <source>
        <dbReference type="RefSeq" id="XP_022097290.1"/>
    </source>
</evidence>
<feature type="compositionally biased region" description="Basic and acidic residues" evidence="8">
    <location>
        <begin position="695"/>
        <end position="704"/>
    </location>
</feature>
<dbReference type="PROSITE" id="PS50222">
    <property type="entry name" value="EF_HAND_2"/>
    <property type="match status" value="1"/>
</dbReference>
<dbReference type="KEGG" id="aplc:110982865"/>
<feature type="domain" description="EF-hand" evidence="12">
    <location>
        <begin position="456"/>
        <end position="491"/>
    </location>
</feature>
<dbReference type="OrthoDB" id="74314at2759"/>
<dbReference type="GO" id="GO:0005886">
    <property type="term" value="C:plasma membrane"/>
    <property type="evidence" value="ECO:0007669"/>
    <property type="project" value="TreeGrafter"/>
</dbReference>
<dbReference type="SUPFAM" id="SSF48366">
    <property type="entry name" value="Ras GEF"/>
    <property type="match status" value="1"/>
</dbReference>
<dbReference type="FunFam" id="1.10.840.10:FF:000003">
    <property type="entry name" value="Ras guanyl-releasing protein 3 isoform 1"/>
    <property type="match status" value="1"/>
</dbReference>
<dbReference type="PROSITE" id="PS50212">
    <property type="entry name" value="RASGEF_NTER"/>
    <property type="match status" value="1"/>
</dbReference>
<feature type="region of interest" description="Disordered" evidence="8">
    <location>
        <begin position="683"/>
        <end position="752"/>
    </location>
</feature>
<evidence type="ECO:0000256" key="1">
    <source>
        <dbReference type="ARBA" id="ARBA00009566"/>
    </source>
</evidence>
<sequence length="816" mass="91891">MNQEASSPRRRKLGSSSEPPDDDRVSVKSVPMDRLAELTVECFDEDGMLIEDSTFPKVVFQMHKWFTTSKELAGQFLNLYKQCSTSLCATPVCTHKPDVANCLMNNYKKRICHALRYWIVHFPMHFDLDQGLSDIMGQLQSIIQAEGNSHLKHVIDTSNVPSYDWMRVISVRNPSMRTNRKVSLVFNHLEPRELANHLTFLEYKIFRRLNFADLKSYALTGQLKDNLKLERSIGLFNGLSLWIQCMILSRHTPKQRAEVITKFVEVAKRLKRLNNFNTLMAVVGGLSHSSLARLKQTLAYVSSDTQKTISEMTELLSSACNFSNYRKALQEARGFKIPILGVHLKDLILLHTALPDRVDPDGQINLRKMAQLAVIFEELMQLQNTKPPLETNMDLVNMLRASLDLQYTEDEIYELSLAREPRNSTSAPSTPTKPAVYADWASGVCVHPDQETITKHVSAMVETVFKIYDTDRDGYITRADFQGIATNFPFMESFCVLNADREGLISRSEMCSYFMRAHSLALSYSYKHNFSVHTYLTPTFCQHCTGLLWGLIKQGVKCKVCGINAHKHCKDRLVIECRSKKASGNGLNGITSTMQRRHTLDGPINAAKSGGQANGAVVNRRKHSHDKGHSQSTSQLNRVSISKDVVWEDQQRLSQCQKQMRLVQQATQTEEAKVAAVAAAAAASAASSPETASQDSDKDSEDHGGIICSGRRLSELSEDDSNSSSFGDQNSVTGSDSSVFKGSPAAKHEELKDRLMTAEREREVLVAENSRLKHEVTSIREKNKMLESHLELIRRHTVTFILDQMDTLHLQKDTQV</sequence>
<dbReference type="Pfam" id="PF00617">
    <property type="entry name" value="RasGEF"/>
    <property type="match status" value="1"/>
</dbReference>
<keyword evidence="13" id="KW-1185">Reference proteome</keyword>
<evidence type="ECO:0000313" key="16">
    <source>
        <dbReference type="RefSeq" id="XP_022097292.1"/>
    </source>
</evidence>
<evidence type="ECO:0000313" key="13">
    <source>
        <dbReference type="Proteomes" id="UP000694845"/>
    </source>
</evidence>
<evidence type="ECO:0000256" key="8">
    <source>
        <dbReference type="SAM" id="MobiDB-lite"/>
    </source>
</evidence>
<feature type="domain" description="Phorbol-ester/DAG-type" evidence="10">
    <location>
        <begin position="527"/>
        <end position="577"/>
    </location>
</feature>
<keyword evidence="2 7" id="KW-0344">Guanine-nucleotide releasing factor</keyword>
<evidence type="ECO:0000259" key="11">
    <source>
        <dbReference type="PROSITE" id="PS50212"/>
    </source>
</evidence>
<gene>
    <name evidence="14 15 16" type="primary">LOC110982865</name>
</gene>
<dbReference type="CDD" id="cd20808">
    <property type="entry name" value="C1_RASGRP"/>
    <property type="match status" value="1"/>
</dbReference>
<dbReference type="AlphaFoldDB" id="A0A8B7Z1K9"/>
<feature type="domain" description="Ras-GEF" evidence="9">
    <location>
        <begin position="190"/>
        <end position="422"/>
    </location>
</feature>
<dbReference type="OMA" id="QNRVTHR"/>
<evidence type="ECO:0000256" key="6">
    <source>
        <dbReference type="ARBA" id="ARBA00022837"/>
    </source>
</evidence>
<keyword evidence="3" id="KW-0479">Metal-binding</keyword>
<keyword evidence="5" id="KW-0862">Zinc</keyword>
<dbReference type="SMART" id="SM00109">
    <property type="entry name" value="C1"/>
    <property type="match status" value="1"/>
</dbReference>
<evidence type="ECO:0000259" key="10">
    <source>
        <dbReference type="PROSITE" id="PS50081"/>
    </source>
</evidence>
<dbReference type="GO" id="GO:0007265">
    <property type="term" value="P:Ras protein signal transduction"/>
    <property type="evidence" value="ECO:0007669"/>
    <property type="project" value="TreeGrafter"/>
</dbReference>
<dbReference type="InterPro" id="IPR002219">
    <property type="entry name" value="PKC_DAG/PE"/>
</dbReference>
<dbReference type="PANTHER" id="PTHR23113:SF252">
    <property type="entry name" value="RAS GUANYL-RELEASING PROTEIN 3"/>
    <property type="match status" value="1"/>
</dbReference>
<dbReference type="InterPro" id="IPR008937">
    <property type="entry name" value="Ras-like_GEF"/>
</dbReference>
<evidence type="ECO:0000256" key="7">
    <source>
        <dbReference type="PROSITE-ProRule" id="PRU00168"/>
    </source>
</evidence>
<dbReference type="GO" id="GO:0005509">
    <property type="term" value="F:calcium ion binding"/>
    <property type="evidence" value="ECO:0007669"/>
    <property type="project" value="InterPro"/>
</dbReference>
<dbReference type="InterPro" id="IPR002048">
    <property type="entry name" value="EF_hand_dom"/>
</dbReference>
<dbReference type="InterPro" id="IPR020454">
    <property type="entry name" value="DAG/PE-bd"/>
</dbReference>
<dbReference type="PROSITE" id="PS50009">
    <property type="entry name" value="RASGEF_CAT"/>
    <property type="match status" value="1"/>
</dbReference>
<dbReference type="InterPro" id="IPR011992">
    <property type="entry name" value="EF-hand-dom_pair"/>
</dbReference>
<accession>A0A8B7Z1K9</accession>
<feature type="region of interest" description="Disordered" evidence="8">
    <location>
        <begin position="1"/>
        <end position="28"/>
    </location>
</feature>
<feature type="region of interest" description="Disordered" evidence="8">
    <location>
        <begin position="601"/>
        <end position="637"/>
    </location>
</feature>
<evidence type="ECO:0000256" key="5">
    <source>
        <dbReference type="ARBA" id="ARBA00022833"/>
    </source>
</evidence>
<dbReference type="Gene3D" id="1.10.238.10">
    <property type="entry name" value="EF-hand"/>
    <property type="match status" value="1"/>
</dbReference>
<name>A0A8B7Z1K9_ACAPL</name>
<feature type="domain" description="N-terminal Ras-GEF" evidence="11">
    <location>
        <begin position="23"/>
        <end position="163"/>
    </location>
</feature>
<keyword evidence="4" id="KW-0863">Zinc-finger</keyword>
<dbReference type="GO" id="GO:0008270">
    <property type="term" value="F:zinc ion binding"/>
    <property type="evidence" value="ECO:0007669"/>
    <property type="project" value="UniProtKB-KW"/>
</dbReference>
<dbReference type="RefSeq" id="XP_022097291.1">
    <property type="nucleotide sequence ID" value="XM_022241599.1"/>
</dbReference>
<dbReference type="Gene3D" id="1.20.870.10">
    <property type="entry name" value="Son of sevenless (SoS) protein Chain: S domain 1"/>
    <property type="match status" value="1"/>
</dbReference>
<evidence type="ECO:0000259" key="12">
    <source>
        <dbReference type="PROSITE" id="PS50222"/>
    </source>
</evidence>
<dbReference type="CTD" id="25780"/>
<dbReference type="InterPro" id="IPR036964">
    <property type="entry name" value="RASGEF_cat_dom_sf"/>
</dbReference>
<dbReference type="Pfam" id="PF00130">
    <property type="entry name" value="C1_1"/>
    <property type="match status" value="1"/>
</dbReference>
<evidence type="ECO:0000313" key="15">
    <source>
        <dbReference type="RefSeq" id="XP_022097291.1"/>
    </source>
</evidence>
<protein>
    <submittedName>
        <fullName evidence="14 15">Ras guanyl-releasing protein 3-like</fullName>
    </submittedName>
</protein>
<evidence type="ECO:0000256" key="4">
    <source>
        <dbReference type="ARBA" id="ARBA00022771"/>
    </source>
</evidence>
<dbReference type="RefSeq" id="XP_022097290.1">
    <property type="nucleotide sequence ID" value="XM_022241598.1"/>
</dbReference>
<dbReference type="Gene3D" id="1.10.840.10">
    <property type="entry name" value="Ras guanine-nucleotide exchange factors catalytic domain"/>
    <property type="match status" value="1"/>
</dbReference>
<feature type="compositionally biased region" description="Low complexity" evidence="8">
    <location>
        <begin position="683"/>
        <end position="694"/>
    </location>
</feature>
<dbReference type="InterPro" id="IPR023578">
    <property type="entry name" value="Ras_GEF_dom_sf"/>
</dbReference>
<evidence type="ECO:0000256" key="3">
    <source>
        <dbReference type="ARBA" id="ARBA00022723"/>
    </source>
</evidence>
<dbReference type="Proteomes" id="UP000694845">
    <property type="component" value="Unplaced"/>
</dbReference>
<dbReference type="PRINTS" id="PR00008">
    <property type="entry name" value="DAGPEDOMAIN"/>
</dbReference>
<comment type="similarity">
    <text evidence="1">Belongs to the RASGRP family.</text>
</comment>
<dbReference type="PROSITE" id="PS00479">
    <property type="entry name" value="ZF_DAG_PE_1"/>
    <property type="match status" value="1"/>
</dbReference>
<dbReference type="GeneID" id="110982865"/>
<evidence type="ECO:0000259" key="9">
    <source>
        <dbReference type="PROSITE" id="PS50009"/>
    </source>
</evidence>
<proteinExistence type="inferred from homology"/>
<dbReference type="InterPro" id="IPR018247">
    <property type="entry name" value="EF_Hand_1_Ca_BS"/>
</dbReference>
<dbReference type="InterPro" id="IPR000651">
    <property type="entry name" value="Ras-like_Gua-exchang_fac_N"/>
</dbReference>
<dbReference type="SUPFAM" id="SSF47473">
    <property type="entry name" value="EF-hand"/>
    <property type="match status" value="1"/>
</dbReference>
<dbReference type="RefSeq" id="XP_022097292.1">
    <property type="nucleotide sequence ID" value="XM_022241600.1"/>
</dbReference>
<dbReference type="PROSITE" id="PS50081">
    <property type="entry name" value="ZF_DAG_PE_2"/>
    <property type="match status" value="1"/>
</dbReference>
<dbReference type="SMART" id="SM00147">
    <property type="entry name" value="RasGEF"/>
    <property type="match status" value="1"/>
</dbReference>
<dbReference type="CDD" id="cd00155">
    <property type="entry name" value="RasGEF"/>
    <property type="match status" value="1"/>
</dbReference>
<dbReference type="GO" id="GO:0005085">
    <property type="term" value="F:guanyl-nucleotide exchange factor activity"/>
    <property type="evidence" value="ECO:0007669"/>
    <property type="project" value="UniProtKB-KW"/>
</dbReference>
<organism evidence="13 15">
    <name type="scientific">Acanthaster planci</name>
    <name type="common">Crown-of-thorns starfish</name>
    <dbReference type="NCBI Taxonomy" id="133434"/>
    <lineage>
        <taxon>Eukaryota</taxon>
        <taxon>Metazoa</taxon>
        <taxon>Echinodermata</taxon>
        <taxon>Eleutherozoa</taxon>
        <taxon>Asterozoa</taxon>
        <taxon>Asteroidea</taxon>
        <taxon>Valvatacea</taxon>
        <taxon>Valvatida</taxon>
        <taxon>Acanthasteridae</taxon>
        <taxon>Acanthaster</taxon>
    </lineage>
</organism>
<feature type="compositionally biased region" description="Polar residues" evidence="8">
    <location>
        <begin position="726"/>
        <end position="740"/>
    </location>
</feature>
<dbReference type="PANTHER" id="PTHR23113">
    <property type="entry name" value="GUANINE NUCLEOTIDE EXCHANGE FACTOR"/>
    <property type="match status" value="1"/>
</dbReference>
<reference evidence="14 15" key="1">
    <citation type="submission" date="2025-04" db="UniProtKB">
        <authorList>
            <consortium name="RefSeq"/>
        </authorList>
    </citation>
    <scope>IDENTIFICATION</scope>
</reference>
<dbReference type="InterPro" id="IPR001895">
    <property type="entry name" value="RASGEF_cat_dom"/>
</dbReference>